<dbReference type="InterPro" id="IPR058625">
    <property type="entry name" value="MdtA-like_BSH"/>
</dbReference>
<evidence type="ECO:0000259" key="9">
    <source>
        <dbReference type="Pfam" id="PF25967"/>
    </source>
</evidence>
<comment type="subcellular location">
    <subcellularLocation>
        <location evidence="1">Cell envelope</location>
    </subcellularLocation>
</comment>
<dbReference type="GO" id="GO:0005886">
    <property type="term" value="C:plasma membrane"/>
    <property type="evidence" value="ECO:0007669"/>
    <property type="project" value="UniProtKB-SubCell"/>
</dbReference>
<dbReference type="EMBL" id="AECZ01000005">
    <property type="protein sequence ID" value="EFL52189.1"/>
    <property type="molecule type" value="Genomic_DNA"/>
</dbReference>
<dbReference type="Gene3D" id="1.10.287.470">
    <property type="entry name" value="Helix hairpin bin"/>
    <property type="match status" value="1"/>
</dbReference>
<dbReference type="Gene3D" id="2.40.420.20">
    <property type="match status" value="1"/>
</dbReference>
<comment type="similarity">
    <text evidence="2">Belongs to the membrane fusion protein (MFP) (TC 8.A.1) family.</text>
</comment>
<evidence type="ECO:0000259" key="6">
    <source>
        <dbReference type="Pfam" id="PF25876"/>
    </source>
</evidence>
<dbReference type="PROSITE" id="PS51257">
    <property type="entry name" value="PROKAR_LIPOPROTEIN"/>
    <property type="match status" value="1"/>
</dbReference>
<sequence>MQRPDRFSACPMVLVACLSFFLLFGCSNDKAAMPQQRPMRAVSTVTMKTQAVTLSTELSGRTSAFRVAEIRPRVNGLIEKRLFTEGSNVKEGQVLYQIDPAPFQAELDNAQAALAEAKAKLPTTRLRAERYKSLVSHSALSQQDYDDAASKLDQVRASITSLEARVQTARINLGYTKVTAPISGRIGKSSVTDGAIVTAYQATALATIQQLDPIYVDVPQSTAEMLRMKALFKEGVVNPKEKDHKKVRLILEDGTPYPLDGTLQFSDVTVDPTTGSVILRLIFPNPKGEILPGMFVRAVITEGVNPQAILVPQQGVSRNPKGQPYALIVDKENKVELRMLTLDRAIGGDWLVAKGLAPGDRVIVEGAQMLRPGTVVNATALDQKPKGDSPAAKAAAKPAKKDAGGK</sequence>
<evidence type="ECO:0000313" key="11">
    <source>
        <dbReference type="Proteomes" id="UP000006250"/>
    </source>
</evidence>
<feature type="domain" description="Multidrug resistance protein MdtA-like alpha-helical hairpin" evidence="6">
    <location>
        <begin position="106"/>
        <end position="176"/>
    </location>
</feature>
<dbReference type="AlphaFoldDB" id="E1JTR0"/>
<evidence type="ECO:0000259" key="7">
    <source>
        <dbReference type="Pfam" id="PF25917"/>
    </source>
</evidence>
<feature type="signal peptide" evidence="5">
    <location>
        <begin position="1"/>
        <end position="31"/>
    </location>
</feature>
<dbReference type="InterPro" id="IPR058626">
    <property type="entry name" value="MdtA-like_b-barrel"/>
</dbReference>
<feature type="domain" description="Multidrug resistance protein MdtA-like barrel-sandwich hybrid" evidence="7">
    <location>
        <begin position="66"/>
        <end position="209"/>
    </location>
</feature>
<dbReference type="eggNOG" id="COG0845">
    <property type="taxonomic scope" value="Bacteria"/>
</dbReference>
<evidence type="ECO:0000259" key="8">
    <source>
        <dbReference type="Pfam" id="PF25944"/>
    </source>
</evidence>
<gene>
    <name evidence="10" type="ORF">DesfrDRAFT_1009</name>
</gene>
<dbReference type="STRING" id="596151.DesfrDRAFT_1009"/>
<proteinExistence type="inferred from homology"/>
<dbReference type="InterPro" id="IPR058624">
    <property type="entry name" value="MdtA-like_HH"/>
</dbReference>
<comment type="caution">
    <text evidence="10">The sequence shown here is derived from an EMBL/GenBank/DDBJ whole genome shotgun (WGS) entry which is preliminary data.</text>
</comment>
<dbReference type="Pfam" id="PF25917">
    <property type="entry name" value="BSH_RND"/>
    <property type="match status" value="1"/>
</dbReference>
<dbReference type="Pfam" id="PF25944">
    <property type="entry name" value="Beta-barrel_RND"/>
    <property type="match status" value="1"/>
</dbReference>
<evidence type="ECO:0000256" key="5">
    <source>
        <dbReference type="SAM" id="SignalP"/>
    </source>
</evidence>
<keyword evidence="3" id="KW-0175">Coiled coil</keyword>
<protein>
    <submittedName>
        <fullName evidence="10">Efflux transporter, RND family, MFP subunit</fullName>
    </submittedName>
</protein>
<evidence type="ECO:0000256" key="2">
    <source>
        <dbReference type="ARBA" id="ARBA00009477"/>
    </source>
</evidence>
<dbReference type="InterPro" id="IPR058627">
    <property type="entry name" value="MdtA-like_C"/>
</dbReference>
<dbReference type="GO" id="GO:0022857">
    <property type="term" value="F:transmembrane transporter activity"/>
    <property type="evidence" value="ECO:0007669"/>
    <property type="project" value="InterPro"/>
</dbReference>
<dbReference type="Gene3D" id="2.40.30.170">
    <property type="match status" value="1"/>
</dbReference>
<dbReference type="Pfam" id="PF25876">
    <property type="entry name" value="HH_MFP_RND"/>
    <property type="match status" value="1"/>
</dbReference>
<dbReference type="OrthoDB" id="9772050at2"/>
<dbReference type="GO" id="GO:0046677">
    <property type="term" value="P:response to antibiotic"/>
    <property type="evidence" value="ECO:0007669"/>
    <property type="project" value="TreeGrafter"/>
</dbReference>
<dbReference type="PANTHER" id="PTHR30158">
    <property type="entry name" value="ACRA/E-RELATED COMPONENT OF DRUG EFFLUX TRANSPORTER"/>
    <property type="match status" value="1"/>
</dbReference>
<feature type="domain" description="Multidrug resistance protein MdtA-like C-terminal permuted SH3" evidence="9">
    <location>
        <begin position="307"/>
        <end position="368"/>
    </location>
</feature>
<feature type="region of interest" description="Disordered" evidence="4">
    <location>
        <begin position="381"/>
        <end position="406"/>
    </location>
</feature>
<evidence type="ECO:0000256" key="1">
    <source>
        <dbReference type="ARBA" id="ARBA00004196"/>
    </source>
</evidence>
<dbReference type="Gene3D" id="2.40.50.100">
    <property type="match status" value="1"/>
</dbReference>
<keyword evidence="5" id="KW-0732">Signal</keyword>
<reference evidence="10 11" key="1">
    <citation type="submission" date="2010-08" db="EMBL/GenBank/DDBJ databases">
        <title>The draft genome of Desulfovibrio fructosovorans JJ.</title>
        <authorList>
            <consortium name="US DOE Joint Genome Institute (JGI-PGF)"/>
            <person name="Lucas S."/>
            <person name="Copeland A."/>
            <person name="Lapidus A."/>
            <person name="Cheng J.-F."/>
            <person name="Bruce D."/>
            <person name="Goodwin L."/>
            <person name="Pitluck S."/>
            <person name="Land M.L."/>
            <person name="Hauser L."/>
            <person name="Chang Y.-J."/>
            <person name="Jeffries C."/>
            <person name="Wall J.D."/>
            <person name="Stahl D.A."/>
            <person name="Arkin A.P."/>
            <person name="Dehal P."/>
            <person name="Stolyar S.M."/>
            <person name="Hazen T.C."/>
            <person name="Woyke T.J."/>
        </authorList>
    </citation>
    <scope>NUCLEOTIDE SEQUENCE [LARGE SCALE GENOMIC DNA]</scope>
    <source>
        <strain evidence="10 11">JJ</strain>
    </source>
</reference>
<dbReference type="Proteomes" id="UP000006250">
    <property type="component" value="Unassembled WGS sequence"/>
</dbReference>
<evidence type="ECO:0000256" key="3">
    <source>
        <dbReference type="SAM" id="Coils"/>
    </source>
</evidence>
<accession>E1JTR0</accession>
<evidence type="ECO:0000313" key="10">
    <source>
        <dbReference type="EMBL" id="EFL52189.1"/>
    </source>
</evidence>
<dbReference type="SUPFAM" id="SSF111369">
    <property type="entry name" value="HlyD-like secretion proteins"/>
    <property type="match status" value="1"/>
</dbReference>
<dbReference type="NCBIfam" id="TIGR01730">
    <property type="entry name" value="RND_mfp"/>
    <property type="match status" value="1"/>
</dbReference>
<dbReference type="FunFam" id="2.40.420.20:FF:000001">
    <property type="entry name" value="Efflux RND transporter periplasmic adaptor subunit"/>
    <property type="match status" value="1"/>
</dbReference>
<feature type="compositionally biased region" description="Low complexity" evidence="4">
    <location>
        <begin position="388"/>
        <end position="397"/>
    </location>
</feature>
<dbReference type="PANTHER" id="PTHR30158:SF3">
    <property type="entry name" value="MULTIDRUG EFFLUX PUMP SUBUNIT ACRA-RELATED"/>
    <property type="match status" value="1"/>
</dbReference>
<organism evidence="10 11">
    <name type="scientific">Solidesulfovibrio fructosivorans JJ]</name>
    <dbReference type="NCBI Taxonomy" id="596151"/>
    <lineage>
        <taxon>Bacteria</taxon>
        <taxon>Pseudomonadati</taxon>
        <taxon>Thermodesulfobacteriota</taxon>
        <taxon>Desulfovibrionia</taxon>
        <taxon>Desulfovibrionales</taxon>
        <taxon>Desulfovibrionaceae</taxon>
        <taxon>Solidesulfovibrio</taxon>
    </lineage>
</organism>
<dbReference type="InterPro" id="IPR006143">
    <property type="entry name" value="RND_pump_MFP"/>
</dbReference>
<dbReference type="Pfam" id="PF25967">
    <property type="entry name" value="RND-MFP_C"/>
    <property type="match status" value="1"/>
</dbReference>
<keyword evidence="11" id="KW-1185">Reference proteome</keyword>
<feature type="chain" id="PRO_5003148147" evidence="5">
    <location>
        <begin position="32"/>
        <end position="406"/>
    </location>
</feature>
<name>E1JTR0_SOLFR</name>
<feature type="coiled-coil region" evidence="3">
    <location>
        <begin position="107"/>
        <end position="172"/>
    </location>
</feature>
<feature type="domain" description="Multidrug resistance protein MdtA-like beta-barrel" evidence="8">
    <location>
        <begin position="213"/>
        <end position="303"/>
    </location>
</feature>
<evidence type="ECO:0000256" key="4">
    <source>
        <dbReference type="SAM" id="MobiDB-lite"/>
    </source>
</evidence>